<feature type="transmembrane region" description="Helical" evidence="1">
    <location>
        <begin position="125"/>
        <end position="144"/>
    </location>
</feature>
<feature type="transmembrane region" description="Helical" evidence="1">
    <location>
        <begin position="239"/>
        <end position="263"/>
    </location>
</feature>
<dbReference type="Proteomes" id="UP000439752">
    <property type="component" value="Unassembled WGS sequence"/>
</dbReference>
<accession>A0A653IHF1</accession>
<gene>
    <name evidence="2" type="ORF">EXIGUO9Y_50039</name>
</gene>
<feature type="transmembrane region" description="Helical" evidence="1">
    <location>
        <begin position="204"/>
        <end position="227"/>
    </location>
</feature>
<dbReference type="Pfam" id="PF11750">
    <property type="entry name" value="DUF3307"/>
    <property type="match status" value="1"/>
</dbReference>
<feature type="transmembrane region" description="Helical" evidence="1">
    <location>
        <begin position="97"/>
        <end position="118"/>
    </location>
</feature>
<feature type="transmembrane region" description="Helical" evidence="1">
    <location>
        <begin position="34"/>
        <end position="53"/>
    </location>
</feature>
<dbReference type="EMBL" id="CABWKQ010000045">
    <property type="protein sequence ID" value="VWX38588.1"/>
    <property type="molecule type" value="Genomic_DNA"/>
</dbReference>
<dbReference type="RefSeq" id="WP_159172489.1">
    <property type="nucleotide sequence ID" value="NZ_LR732308.1"/>
</dbReference>
<keyword evidence="1" id="KW-0472">Membrane</keyword>
<organism evidence="2 3">
    <name type="scientific">Exiguobacterium oxidotolerans</name>
    <dbReference type="NCBI Taxonomy" id="223958"/>
    <lineage>
        <taxon>Bacteria</taxon>
        <taxon>Bacillati</taxon>
        <taxon>Bacillota</taxon>
        <taxon>Bacilli</taxon>
        <taxon>Bacillales</taxon>
        <taxon>Bacillales Family XII. Incertae Sedis</taxon>
        <taxon>Exiguobacterium</taxon>
    </lineage>
</organism>
<sequence length="264" mass="29498">MNLLLSLLIAHLIADFPLQGKRMAEHKHRKLRPLLVHLGIHSLCTASVLSYFYLTGQIELVSALYLFSAIIGSHAVIDRSQLKRIIKPAPAFWIDQLLHIGIIIGLIAVMFPISWPTVITLSFQVLWIIMWSLVATELVGRGIAPLLLPFAPRLIESHFERKVTRKEQLNGISRSVTHEVEDSARSYTTEINGVGRYIGLVERAIIVILVAVNAVGAIGFIIALKALARFKQFEDRRFAEYYIIGSLLSILSALLCGIAIRFVL</sequence>
<proteinExistence type="predicted"/>
<evidence type="ECO:0000256" key="1">
    <source>
        <dbReference type="SAM" id="Phobius"/>
    </source>
</evidence>
<keyword evidence="1" id="KW-0812">Transmembrane</keyword>
<dbReference type="InterPro" id="IPR021737">
    <property type="entry name" value="Phage_phiKZ_Orf197"/>
</dbReference>
<feature type="transmembrane region" description="Helical" evidence="1">
    <location>
        <begin position="60"/>
        <end position="77"/>
    </location>
</feature>
<name>A0A653IHF1_9BACL</name>
<keyword evidence="3" id="KW-1185">Reference proteome</keyword>
<evidence type="ECO:0000313" key="2">
    <source>
        <dbReference type="EMBL" id="VWX38588.1"/>
    </source>
</evidence>
<protein>
    <recommendedName>
        <fullName evidence="4">DUF3307 domain-containing protein</fullName>
    </recommendedName>
</protein>
<keyword evidence="1" id="KW-1133">Transmembrane helix</keyword>
<evidence type="ECO:0000313" key="3">
    <source>
        <dbReference type="Proteomes" id="UP000439752"/>
    </source>
</evidence>
<reference evidence="2 3" key="1">
    <citation type="submission" date="2019-10" db="EMBL/GenBank/DDBJ databases">
        <authorList>
            <person name="Karimi E."/>
        </authorList>
    </citation>
    <scope>NUCLEOTIDE SEQUENCE [LARGE SCALE GENOMIC DNA]</scope>
    <source>
        <strain evidence="2">Exiguobacterium sp. 9Y</strain>
    </source>
</reference>
<evidence type="ECO:0008006" key="4">
    <source>
        <dbReference type="Google" id="ProtNLM"/>
    </source>
</evidence>
<dbReference type="AlphaFoldDB" id="A0A653IHF1"/>